<name>A0A455SK56_9CHLR</name>
<dbReference type="EMBL" id="AP019376">
    <property type="protein sequence ID" value="BBH87302.1"/>
    <property type="molecule type" value="Genomic_DNA"/>
</dbReference>
<sequence>MVLGTANPSDLRLALAHITYLPTLISNDESLTAEQLTRLVQQDPGPDYITALRGDFEHFLPLIALFLSLGLLARKWQQGTLTQLALRRPSLVVAFGRLCIVLLYLVILTLIATWNAYALLRKPPSEVTLTYECNIQLRILHIE</sequence>
<protein>
    <submittedName>
        <fullName evidence="2">Uncharacterized protein</fullName>
    </submittedName>
</protein>
<gene>
    <name evidence="2" type="ORF">KTC_20530</name>
</gene>
<keyword evidence="1" id="KW-0472">Membrane</keyword>
<proteinExistence type="predicted"/>
<organism evidence="2">
    <name type="scientific">Thermosporothrix sp. COM3</name>
    <dbReference type="NCBI Taxonomy" id="2490863"/>
    <lineage>
        <taxon>Bacteria</taxon>
        <taxon>Bacillati</taxon>
        <taxon>Chloroflexota</taxon>
        <taxon>Ktedonobacteria</taxon>
        <taxon>Ktedonobacterales</taxon>
        <taxon>Thermosporotrichaceae</taxon>
        <taxon>Thermosporothrix</taxon>
    </lineage>
</organism>
<reference evidence="2" key="1">
    <citation type="submission" date="2018-12" db="EMBL/GenBank/DDBJ databases">
        <title>Novel natural products biosynthetic potential of the class Ktedonobacteria.</title>
        <authorList>
            <person name="Zheng Y."/>
            <person name="Saitou A."/>
            <person name="Wang C.M."/>
            <person name="Toyoda A."/>
            <person name="Minakuchi Y."/>
            <person name="Sekiguchi Y."/>
            <person name="Ueda K."/>
            <person name="Takano H."/>
            <person name="Sakai Y."/>
            <person name="Yokota A."/>
            <person name="Yabe S."/>
        </authorList>
    </citation>
    <scope>NUCLEOTIDE SEQUENCE</scope>
    <source>
        <strain evidence="2">COM3</strain>
    </source>
</reference>
<keyword evidence="1" id="KW-1133">Transmembrane helix</keyword>
<accession>A0A455SK56</accession>
<evidence type="ECO:0000313" key="2">
    <source>
        <dbReference type="EMBL" id="BBH87302.1"/>
    </source>
</evidence>
<evidence type="ECO:0000256" key="1">
    <source>
        <dbReference type="SAM" id="Phobius"/>
    </source>
</evidence>
<keyword evidence="1" id="KW-0812">Transmembrane</keyword>
<dbReference type="AlphaFoldDB" id="A0A455SK56"/>
<feature type="transmembrane region" description="Helical" evidence="1">
    <location>
        <begin position="56"/>
        <end position="73"/>
    </location>
</feature>
<feature type="transmembrane region" description="Helical" evidence="1">
    <location>
        <begin position="94"/>
        <end position="117"/>
    </location>
</feature>